<proteinExistence type="predicted"/>
<dbReference type="EMBL" id="JAXCEI010000005">
    <property type="protein sequence ID" value="MFA1540008.1"/>
    <property type="molecule type" value="Genomic_DNA"/>
</dbReference>
<sequence>MFHHDIMQSIMTERSRELRARAAAERDAGTARRAREFWADRAERFAVRRAARRPRRHGAAPAR</sequence>
<gene>
    <name evidence="1" type="ORF">SM611_13810</name>
</gene>
<protein>
    <submittedName>
        <fullName evidence="1">Uncharacterized protein</fullName>
    </submittedName>
</protein>
<dbReference type="RefSeq" id="WP_371949910.1">
    <property type="nucleotide sequence ID" value="NZ_JAXCEI010000005.1"/>
</dbReference>
<accession>A0ABV4QAC6</accession>
<evidence type="ECO:0000313" key="1">
    <source>
        <dbReference type="EMBL" id="MFA1540008.1"/>
    </source>
</evidence>
<reference evidence="1 2" key="1">
    <citation type="submission" date="2023-11" db="EMBL/GenBank/DDBJ databases">
        <title>Actinomadura monticuli sp. nov., isolated from volcanic ash.</title>
        <authorList>
            <person name="Lee S.D."/>
            <person name="Yang H."/>
            <person name="Kim I.S."/>
        </authorList>
    </citation>
    <scope>NUCLEOTIDE SEQUENCE [LARGE SCALE GENOMIC DNA]</scope>
    <source>
        <strain evidence="1 2">DLS-62</strain>
    </source>
</reference>
<comment type="caution">
    <text evidence="1">The sequence shown here is derived from an EMBL/GenBank/DDBJ whole genome shotgun (WGS) entry which is preliminary data.</text>
</comment>
<dbReference type="Proteomes" id="UP001569963">
    <property type="component" value="Unassembled WGS sequence"/>
</dbReference>
<name>A0ABV4QAC6_9ACTN</name>
<organism evidence="1 2">
    <name type="scientific">Actinomadura monticuli</name>
    <dbReference type="NCBI Taxonomy" id="3097367"/>
    <lineage>
        <taxon>Bacteria</taxon>
        <taxon>Bacillati</taxon>
        <taxon>Actinomycetota</taxon>
        <taxon>Actinomycetes</taxon>
        <taxon>Streptosporangiales</taxon>
        <taxon>Thermomonosporaceae</taxon>
        <taxon>Actinomadura</taxon>
    </lineage>
</organism>
<evidence type="ECO:0000313" key="2">
    <source>
        <dbReference type="Proteomes" id="UP001569963"/>
    </source>
</evidence>
<keyword evidence="2" id="KW-1185">Reference proteome</keyword>